<accession>A0A3N0F548</accession>
<evidence type="ECO:0000256" key="1">
    <source>
        <dbReference type="SAM" id="Phobius"/>
    </source>
</evidence>
<name>A0A3N0F548_SINP1</name>
<reference evidence="2 3" key="1">
    <citation type="submission" date="2018-10" db="EMBL/GenBank/DDBJ databases">
        <title>Sinomicrobium pectinilyticum sp. nov., a pectinase-producing bacterium isolated from alkaline and saline soil, and emended description of the genus Sinomicrobium.</title>
        <authorList>
            <person name="Cheng B."/>
            <person name="Li C."/>
            <person name="Lai Q."/>
            <person name="Du M."/>
            <person name="Shao Z."/>
            <person name="Xu P."/>
            <person name="Yang C."/>
        </authorList>
    </citation>
    <scope>NUCLEOTIDE SEQUENCE [LARGE SCALE GENOMIC DNA]</scope>
    <source>
        <strain evidence="2 3">5DNS001</strain>
    </source>
</reference>
<dbReference type="InterPro" id="IPR046617">
    <property type="entry name" value="DUF6730"/>
</dbReference>
<feature type="transmembrane region" description="Helical" evidence="1">
    <location>
        <begin position="82"/>
        <end position="105"/>
    </location>
</feature>
<organism evidence="2 3">
    <name type="scientific">Sinomicrobium pectinilyticum</name>
    <dbReference type="NCBI Taxonomy" id="1084421"/>
    <lineage>
        <taxon>Bacteria</taxon>
        <taxon>Pseudomonadati</taxon>
        <taxon>Bacteroidota</taxon>
        <taxon>Flavobacteriia</taxon>
        <taxon>Flavobacteriales</taxon>
        <taxon>Flavobacteriaceae</taxon>
        <taxon>Sinomicrobium</taxon>
    </lineage>
</organism>
<evidence type="ECO:0000313" key="2">
    <source>
        <dbReference type="EMBL" id="RNL95191.1"/>
    </source>
</evidence>
<dbReference type="AlphaFoldDB" id="A0A3N0F548"/>
<protein>
    <submittedName>
        <fullName evidence="2">Uncharacterized protein</fullName>
    </submittedName>
</protein>
<sequence>MAKLEEIAELLTEEIYGFNKSIDRLEELSEYLGDIKVRADATNIEQLLQKHFHKQEENLSGQSSKLDKVYETMEDTYLLPRWIVILFFVCVGVTFLSVGAAIFYYQKNDNTKETMTQYIRHYNSFFKDTPEAKKLYQEWTDKEKNRAK</sequence>
<gene>
    <name evidence="2" type="ORF">ED312_00905</name>
</gene>
<dbReference type="Pfam" id="PF20503">
    <property type="entry name" value="DUF6730"/>
    <property type="match status" value="1"/>
</dbReference>
<dbReference type="Proteomes" id="UP000267469">
    <property type="component" value="Unassembled WGS sequence"/>
</dbReference>
<keyword evidence="1" id="KW-0472">Membrane</keyword>
<dbReference type="EMBL" id="RJTM01000002">
    <property type="protein sequence ID" value="RNL95191.1"/>
    <property type="molecule type" value="Genomic_DNA"/>
</dbReference>
<comment type="caution">
    <text evidence="2">The sequence shown here is derived from an EMBL/GenBank/DDBJ whole genome shotgun (WGS) entry which is preliminary data.</text>
</comment>
<keyword evidence="1" id="KW-0812">Transmembrane</keyword>
<keyword evidence="1" id="KW-1133">Transmembrane helix</keyword>
<keyword evidence="3" id="KW-1185">Reference proteome</keyword>
<proteinExistence type="predicted"/>
<evidence type="ECO:0000313" key="3">
    <source>
        <dbReference type="Proteomes" id="UP000267469"/>
    </source>
</evidence>
<dbReference type="OrthoDB" id="1449890at2"/>
<dbReference type="RefSeq" id="WP_123214103.1">
    <property type="nucleotide sequence ID" value="NZ_RJTM01000002.1"/>
</dbReference>